<feature type="domain" description="N-acetyltransferase" evidence="1">
    <location>
        <begin position="137"/>
        <end position="195"/>
    </location>
</feature>
<name>A0A1Z4EWA9_9MYCO</name>
<organism evidence="2 3">
    <name type="scientific">[Mycobacterium] stephanolepidis</name>
    <dbReference type="NCBI Taxonomy" id="1520670"/>
    <lineage>
        <taxon>Bacteria</taxon>
        <taxon>Bacillati</taxon>
        <taxon>Actinomycetota</taxon>
        <taxon>Actinomycetes</taxon>
        <taxon>Mycobacteriales</taxon>
        <taxon>Mycobacteriaceae</taxon>
        <taxon>Mycobacteroides</taxon>
    </lineage>
</organism>
<dbReference type="KEGG" id="mste:MSTE_01932"/>
<keyword evidence="3" id="KW-1185">Reference proteome</keyword>
<dbReference type="Proteomes" id="UP000217954">
    <property type="component" value="Chromosome"/>
</dbReference>
<protein>
    <recommendedName>
        <fullName evidence="1">N-acetyltransferase domain-containing protein</fullName>
    </recommendedName>
</protein>
<dbReference type="InterPro" id="IPR016181">
    <property type="entry name" value="Acyl_CoA_acyltransferase"/>
</dbReference>
<evidence type="ECO:0000313" key="3">
    <source>
        <dbReference type="Proteomes" id="UP000217954"/>
    </source>
</evidence>
<evidence type="ECO:0000259" key="1">
    <source>
        <dbReference type="Pfam" id="PF00583"/>
    </source>
</evidence>
<reference evidence="2 3" key="2">
    <citation type="journal article" date="2017" name="Int. J. Syst. Evol. Microbiol.">
        <title>Mycobacterium stephanolepidis sp. nov., a rapidly growing species related to Mycobacterium chelonae, isolated from marine teleost fish, Stephanolepis cirrhifer.</title>
        <authorList>
            <person name="Fukano H."/>
            <person name="Wada S."/>
            <person name="Kurata O."/>
            <person name="Katayama K."/>
            <person name="Fujiwara N."/>
            <person name="Hoshino Y."/>
        </authorList>
    </citation>
    <scope>NUCLEOTIDE SEQUENCE [LARGE SCALE GENOMIC DNA]</scope>
    <source>
        <strain evidence="2 3">NJB0901</strain>
    </source>
</reference>
<reference evidence="3" key="1">
    <citation type="journal article" date="2017" name="Genome Announc.">
        <title>Complete Genome Sequence of Mycobacterium stephanolepidis.</title>
        <authorList>
            <person name="Fukano H."/>
            <person name="Yoshida M."/>
            <person name="Katayama Y."/>
            <person name="Omatsu T."/>
            <person name="Mizutani T."/>
            <person name="Kurata O."/>
            <person name="Wada S."/>
            <person name="Hoshino Y."/>
        </authorList>
    </citation>
    <scope>NUCLEOTIDE SEQUENCE [LARGE SCALE GENOMIC DNA]</scope>
    <source>
        <strain evidence="3">NJB0901</strain>
    </source>
</reference>
<sequence length="238" mass="26837">MINPAVHPKPTQKPKGRTLTTFLADLSQRDMQRRLSEALRVYVIAMGYPHGTEDQRAPMWLEHSRRRGWQAAAIFDSPADPASDSAGSAQDRMDQARIVGIAYGYRGAADQWWHQQVSQGLRKSGVPRDHISALLDQYFELTELHVDPGLQGHGFGEALARRLLAGRSESHVLLSTPEITGESNRAWRLYRRLGFTDVIRQHQFAGDPRQFAVLGRALPLEPGYRQADVTAVWHDEPR</sequence>
<evidence type="ECO:0000313" key="2">
    <source>
        <dbReference type="EMBL" id="BAX97248.1"/>
    </source>
</evidence>
<gene>
    <name evidence="2" type="ORF">MSTE_01932</name>
</gene>
<dbReference type="AlphaFoldDB" id="A0A1Z4EWA9"/>
<dbReference type="EMBL" id="AP018165">
    <property type="protein sequence ID" value="BAX97248.1"/>
    <property type="molecule type" value="Genomic_DNA"/>
</dbReference>
<accession>A0A1Z4EWA9</accession>
<proteinExistence type="predicted"/>
<dbReference type="Pfam" id="PF00583">
    <property type="entry name" value="Acetyltransf_1"/>
    <property type="match status" value="1"/>
</dbReference>
<dbReference type="Gene3D" id="3.40.630.30">
    <property type="match status" value="1"/>
</dbReference>
<dbReference type="InterPro" id="IPR000182">
    <property type="entry name" value="GNAT_dom"/>
</dbReference>
<dbReference type="GO" id="GO:0016747">
    <property type="term" value="F:acyltransferase activity, transferring groups other than amino-acyl groups"/>
    <property type="evidence" value="ECO:0007669"/>
    <property type="project" value="InterPro"/>
</dbReference>
<dbReference type="SUPFAM" id="SSF55729">
    <property type="entry name" value="Acyl-CoA N-acyltransferases (Nat)"/>
    <property type="match status" value="1"/>
</dbReference>